<evidence type="ECO:0000256" key="4">
    <source>
        <dbReference type="ARBA" id="ARBA00022679"/>
    </source>
</evidence>
<evidence type="ECO:0000256" key="5">
    <source>
        <dbReference type="ARBA" id="ARBA00022692"/>
    </source>
</evidence>
<feature type="transmembrane region" description="Helical" evidence="8">
    <location>
        <begin position="21"/>
        <end position="38"/>
    </location>
</feature>
<feature type="transmembrane region" description="Helical" evidence="8">
    <location>
        <begin position="263"/>
        <end position="281"/>
    </location>
</feature>
<evidence type="ECO:0000313" key="10">
    <source>
        <dbReference type="EMBL" id="TWU23016.1"/>
    </source>
</evidence>
<dbReference type="Pfam" id="PF13231">
    <property type="entry name" value="PMT_2"/>
    <property type="match status" value="1"/>
</dbReference>
<feature type="transmembrane region" description="Helical" evidence="8">
    <location>
        <begin position="141"/>
        <end position="158"/>
    </location>
</feature>
<dbReference type="OrthoDB" id="9811222at2"/>
<evidence type="ECO:0000256" key="8">
    <source>
        <dbReference type="SAM" id="Phobius"/>
    </source>
</evidence>
<feature type="domain" description="Glycosyltransferase RgtA/B/C/D-like" evidence="9">
    <location>
        <begin position="66"/>
        <end position="226"/>
    </location>
</feature>
<accession>A0A5C6CII9</accession>
<dbReference type="InterPro" id="IPR038731">
    <property type="entry name" value="RgtA/B/C-like"/>
</dbReference>
<evidence type="ECO:0000256" key="3">
    <source>
        <dbReference type="ARBA" id="ARBA00022676"/>
    </source>
</evidence>
<keyword evidence="2" id="KW-1003">Cell membrane</keyword>
<keyword evidence="6 8" id="KW-1133">Transmembrane helix</keyword>
<evidence type="ECO:0000256" key="7">
    <source>
        <dbReference type="ARBA" id="ARBA00023136"/>
    </source>
</evidence>
<evidence type="ECO:0000256" key="6">
    <source>
        <dbReference type="ARBA" id="ARBA00022989"/>
    </source>
</evidence>
<organism evidence="10 11">
    <name type="scientific">Novipirellula galeiformis</name>
    <dbReference type="NCBI Taxonomy" id="2528004"/>
    <lineage>
        <taxon>Bacteria</taxon>
        <taxon>Pseudomonadati</taxon>
        <taxon>Planctomycetota</taxon>
        <taxon>Planctomycetia</taxon>
        <taxon>Pirellulales</taxon>
        <taxon>Pirellulaceae</taxon>
        <taxon>Novipirellula</taxon>
    </lineage>
</organism>
<feature type="transmembrane region" description="Helical" evidence="8">
    <location>
        <begin position="165"/>
        <end position="190"/>
    </location>
</feature>
<feature type="transmembrane region" description="Helical" evidence="8">
    <location>
        <begin position="210"/>
        <end position="228"/>
    </location>
</feature>
<reference evidence="10 11" key="1">
    <citation type="submission" date="2019-02" db="EMBL/GenBank/DDBJ databases">
        <title>Deep-cultivation of Planctomycetes and their phenomic and genomic characterization uncovers novel biology.</title>
        <authorList>
            <person name="Wiegand S."/>
            <person name="Jogler M."/>
            <person name="Boedeker C."/>
            <person name="Pinto D."/>
            <person name="Vollmers J."/>
            <person name="Rivas-Marin E."/>
            <person name="Kohn T."/>
            <person name="Peeters S.H."/>
            <person name="Heuer A."/>
            <person name="Rast P."/>
            <person name="Oberbeckmann S."/>
            <person name="Bunk B."/>
            <person name="Jeske O."/>
            <person name="Meyerdierks A."/>
            <person name="Storesund J.E."/>
            <person name="Kallscheuer N."/>
            <person name="Luecker S."/>
            <person name="Lage O.M."/>
            <person name="Pohl T."/>
            <person name="Merkel B.J."/>
            <person name="Hornburger P."/>
            <person name="Mueller R.-W."/>
            <person name="Bruemmer F."/>
            <person name="Labrenz M."/>
            <person name="Spormann A.M."/>
            <person name="Op Den Camp H."/>
            <person name="Overmann J."/>
            <person name="Amann R."/>
            <person name="Jetten M.S.M."/>
            <person name="Mascher T."/>
            <person name="Medema M.H."/>
            <person name="Devos D.P."/>
            <person name="Kaster A.-K."/>
            <person name="Ovreas L."/>
            <person name="Rohde M."/>
            <person name="Galperin M.Y."/>
            <person name="Jogler C."/>
        </authorList>
    </citation>
    <scope>NUCLEOTIDE SEQUENCE [LARGE SCALE GENOMIC DNA]</scope>
    <source>
        <strain evidence="10 11">Pla52o</strain>
    </source>
</reference>
<dbReference type="GO" id="GO:0009103">
    <property type="term" value="P:lipopolysaccharide biosynthetic process"/>
    <property type="evidence" value="ECO:0007669"/>
    <property type="project" value="UniProtKB-ARBA"/>
</dbReference>
<keyword evidence="4" id="KW-0808">Transferase</keyword>
<dbReference type="GO" id="GO:0005886">
    <property type="term" value="C:plasma membrane"/>
    <property type="evidence" value="ECO:0007669"/>
    <property type="project" value="UniProtKB-SubCell"/>
</dbReference>
<proteinExistence type="predicted"/>
<dbReference type="RefSeq" id="WP_146594812.1">
    <property type="nucleotide sequence ID" value="NZ_SJPT01000004.1"/>
</dbReference>
<evidence type="ECO:0000256" key="2">
    <source>
        <dbReference type="ARBA" id="ARBA00022475"/>
    </source>
</evidence>
<comment type="subcellular location">
    <subcellularLocation>
        <location evidence="1">Cell membrane</location>
        <topology evidence="1">Multi-pass membrane protein</topology>
    </subcellularLocation>
</comment>
<keyword evidence="11" id="KW-1185">Reference proteome</keyword>
<evidence type="ECO:0000259" key="9">
    <source>
        <dbReference type="Pfam" id="PF13231"/>
    </source>
</evidence>
<name>A0A5C6CII9_9BACT</name>
<dbReference type="InterPro" id="IPR050297">
    <property type="entry name" value="LipidA_mod_glycosyltrf_83"/>
</dbReference>
<feature type="transmembrane region" description="Helical" evidence="8">
    <location>
        <begin position="296"/>
        <end position="314"/>
    </location>
</feature>
<dbReference type="PANTHER" id="PTHR33908">
    <property type="entry name" value="MANNOSYLTRANSFERASE YKCB-RELATED"/>
    <property type="match status" value="1"/>
</dbReference>
<keyword evidence="3" id="KW-0328">Glycosyltransferase</keyword>
<evidence type="ECO:0000313" key="11">
    <source>
        <dbReference type="Proteomes" id="UP000316304"/>
    </source>
</evidence>
<comment type="caution">
    <text evidence="10">The sequence shown here is derived from an EMBL/GenBank/DDBJ whole genome shotgun (WGS) entry which is preliminary data.</text>
</comment>
<dbReference type="PANTHER" id="PTHR33908:SF9">
    <property type="entry name" value="BLL5595 PROTEIN"/>
    <property type="match status" value="1"/>
</dbReference>
<dbReference type="AlphaFoldDB" id="A0A5C6CII9"/>
<feature type="transmembrane region" description="Helical" evidence="8">
    <location>
        <begin position="351"/>
        <end position="372"/>
    </location>
</feature>
<sequence>MGENTILGNKLRRDVQETTTTRWFWGFVIGHLVFWTLLPTLVNSNAPLDCIEMLYWGHEWQWGYYKHPPLPAWCCEMGRVIFGNVDWPLYLASQLCVVTCFWAAWKMARQCLSAWPALGATVILEACYYFSFASIEMNNNMVAKACWALAILALYFAIQTTQKRYWVATGFALAMAALAKYDVGLLLLSMLGFSVIHPRGRQCWRTPGPYLLALTAGICVAPHLVWLVENDFLTVNYFRNRSASSSGLSGHLFHPLQFAVSQLLSLAPVLLLATGVLGWHWQRRVLDRDDRLTRDYLLAVVLGPAVLAMLFSLLTGAKLRSMWGSAMWTYCGVLLLLLFQSNASVSEFRKLFQRAVSVGIVLAIIYTSKLTLIATYTNRPSRIHFPGRDLAQEVQQRWQRVTGDPLTIVGGDWWLAGNVAFYAGTPISVYPELQTEWSPWTSHHQMRQTGGVVLWDAGDAAPLTYSIRPAWAEAFPEAEMQPVIELAWDRVPNADPIHVGIAIIPPAARPASIANALPNINAPLR</sequence>
<feature type="transmembrane region" description="Helical" evidence="8">
    <location>
        <begin position="117"/>
        <end position="135"/>
    </location>
</feature>
<dbReference type="GO" id="GO:0016763">
    <property type="term" value="F:pentosyltransferase activity"/>
    <property type="evidence" value="ECO:0007669"/>
    <property type="project" value="TreeGrafter"/>
</dbReference>
<dbReference type="Proteomes" id="UP000316304">
    <property type="component" value="Unassembled WGS sequence"/>
</dbReference>
<protein>
    <recommendedName>
        <fullName evidence="9">Glycosyltransferase RgtA/B/C/D-like domain-containing protein</fullName>
    </recommendedName>
</protein>
<feature type="transmembrane region" description="Helical" evidence="8">
    <location>
        <begin position="321"/>
        <end position="339"/>
    </location>
</feature>
<evidence type="ECO:0000256" key="1">
    <source>
        <dbReference type="ARBA" id="ARBA00004651"/>
    </source>
</evidence>
<keyword evidence="5 8" id="KW-0812">Transmembrane</keyword>
<gene>
    <name evidence="10" type="ORF">Pla52o_25500</name>
</gene>
<keyword evidence="7 8" id="KW-0472">Membrane</keyword>
<dbReference type="EMBL" id="SJPT01000004">
    <property type="protein sequence ID" value="TWU23016.1"/>
    <property type="molecule type" value="Genomic_DNA"/>
</dbReference>